<protein>
    <submittedName>
        <fullName evidence="1">Math and lrr domain-containing protein</fullName>
    </submittedName>
</protein>
<gene>
    <name evidence="1" type="ORF">RF55_11428</name>
</gene>
<sequence>MNSAKDLPMFSSSISPIPPPHFIPLLLIVLSAHPPNRIYSKQKKLGFSKILVHMKTREAANKFINNSALIDKNLIAFIPPFRTSRQGIIRNVPTDITEELKKEIICPFAVASVRRLNRKIINSFESDPESVRYVPSKTISISFKGQFLPKYIFLHMVCYKVNTFVSKILMLLLSSLWLYTTLNVKDILAALIALIGCMRLTPPSEYQSSPYMR</sequence>
<evidence type="ECO:0000313" key="1">
    <source>
        <dbReference type="EMBL" id="KMQ88993.1"/>
    </source>
</evidence>
<evidence type="ECO:0000313" key="2">
    <source>
        <dbReference type="Proteomes" id="UP000036403"/>
    </source>
</evidence>
<dbReference type="PaxDb" id="67767-A0A0J7KEY4"/>
<dbReference type="AlphaFoldDB" id="A0A0J7KEY4"/>
<comment type="caution">
    <text evidence="1">The sequence shown here is derived from an EMBL/GenBank/DDBJ whole genome shotgun (WGS) entry which is preliminary data.</text>
</comment>
<keyword evidence="2" id="KW-1185">Reference proteome</keyword>
<dbReference type="STRING" id="67767.A0A0J7KEY4"/>
<name>A0A0J7KEY4_LASNI</name>
<dbReference type="EMBL" id="LBMM01008305">
    <property type="protein sequence ID" value="KMQ88993.1"/>
    <property type="molecule type" value="Genomic_DNA"/>
</dbReference>
<reference evidence="1 2" key="1">
    <citation type="submission" date="2015-04" db="EMBL/GenBank/DDBJ databases">
        <title>Lasius niger genome sequencing.</title>
        <authorList>
            <person name="Konorov E.A."/>
            <person name="Nikitin M.A."/>
            <person name="Kirill M.V."/>
            <person name="Chang P."/>
        </authorList>
    </citation>
    <scope>NUCLEOTIDE SEQUENCE [LARGE SCALE GENOMIC DNA]</scope>
    <source>
        <tissue evidence="1">Whole</tissue>
    </source>
</reference>
<dbReference type="Proteomes" id="UP000036403">
    <property type="component" value="Unassembled WGS sequence"/>
</dbReference>
<proteinExistence type="predicted"/>
<organism evidence="1 2">
    <name type="scientific">Lasius niger</name>
    <name type="common">Black garden ant</name>
    <dbReference type="NCBI Taxonomy" id="67767"/>
    <lineage>
        <taxon>Eukaryota</taxon>
        <taxon>Metazoa</taxon>
        <taxon>Ecdysozoa</taxon>
        <taxon>Arthropoda</taxon>
        <taxon>Hexapoda</taxon>
        <taxon>Insecta</taxon>
        <taxon>Pterygota</taxon>
        <taxon>Neoptera</taxon>
        <taxon>Endopterygota</taxon>
        <taxon>Hymenoptera</taxon>
        <taxon>Apocrita</taxon>
        <taxon>Aculeata</taxon>
        <taxon>Formicoidea</taxon>
        <taxon>Formicidae</taxon>
        <taxon>Formicinae</taxon>
        <taxon>Lasius</taxon>
        <taxon>Lasius</taxon>
    </lineage>
</organism>
<accession>A0A0J7KEY4</accession>
<dbReference type="OrthoDB" id="7700262at2759"/>